<evidence type="ECO:0000313" key="1">
    <source>
        <dbReference type="EMBL" id="MFI2488543.1"/>
    </source>
</evidence>
<keyword evidence="2" id="KW-1185">Reference proteome</keyword>
<organism evidence="1 2">
    <name type="scientific">Promicromonospora kroppenstedtii</name>
    <dbReference type="NCBI Taxonomy" id="440482"/>
    <lineage>
        <taxon>Bacteria</taxon>
        <taxon>Bacillati</taxon>
        <taxon>Actinomycetota</taxon>
        <taxon>Actinomycetes</taxon>
        <taxon>Micrococcales</taxon>
        <taxon>Promicromonosporaceae</taxon>
        <taxon>Promicromonospora</taxon>
    </lineage>
</organism>
<proteinExistence type="predicted"/>
<name>A0ABW7XLY0_9MICO</name>
<evidence type="ECO:0000313" key="2">
    <source>
        <dbReference type="Proteomes" id="UP001611580"/>
    </source>
</evidence>
<sequence>MERSAGLPLALRIASDHLTHRPAAQAQAALDAWLAEPVPLDPFHTADDAGCDLRTVFAEPYRRLTPQAARCLHLASALPEGRMARAALTASWSLTPRAARRVLAELTSAHLLEEPLPDQYTMHGVVREFVQKAGFDEDIEPLTDVSRWTMPNSVSRRPVPFPVKLP</sequence>
<reference evidence="1 2" key="1">
    <citation type="submission" date="2024-10" db="EMBL/GenBank/DDBJ databases">
        <title>The Natural Products Discovery Center: Release of the First 8490 Sequenced Strains for Exploring Actinobacteria Biosynthetic Diversity.</title>
        <authorList>
            <person name="Kalkreuter E."/>
            <person name="Kautsar S.A."/>
            <person name="Yang D."/>
            <person name="Bader C.D."/>
            <person name="Teijaro C.N."/>
            <person name="Fluegel L."/>
            <person name="Davis C.M."/>
            <person name="Simpson J.R."/>
            <person name="Lauterbach L."/>
            <person name="Steele A.D."/>
            <person name="Gui C."/>
            <person name="Meng S."/>
            <person name="Li G."/>
            <person name="Viehrig K."/>
            <person name="Ye F."/>
            <person name="Su P."/>
            <person name="Kiefer A.F."/>
            <person name="Nichols A."/>
            <person name="Cepeda A.J."/>
            <person name="Yan W."/>
            <person name="Fan B."/>
            <person name="Jiang Y."/>
            <person name="Adhikari A."/>
            <person name="Zheng C.-J."/>
            <person name="Schuster L."/>
            <person name="Cowan T.M."/>
            <person name="Smanski M.J."/>
            <person name="Chevrette M.G."/>
            <person name="De Carvalho L.P.S."/>
            <person name="Shen B."/>
        </authorList>
    </citation>
    <scope>NUCLEOTIDE SEQUENCE [LARGE SCALE GENOMIC DNA]</scope>
    <source>
        <strain evidence="1 2">NPDC019481</strain>
    </source>
</reference>
<protein>
    <submittedName>
        <fullName evidence="1">Uncharacterized protein</fullName>
    </submittedName>
</protein>
<accession>A0ABW7XLY0</accession>
<dbReference type="SUPFAM" id="SSF46785">
    <property type="entry name" value="Winged helix' DNA-binding domain"/>
    <property type="match status" value="1"/>
</dbReference>
<dbReference type="EMBL" id="JBIRYI010000010">
    <property type="protein sequence ID" value="MFI2488543.1"/>
    <property type="molecule type" value="Genomic_DNA"/>
</dbReference>
<dbReference type="Proteomes" id="UP001611580">
    <property type="component" value="Unassembled WGS sequence"/>
</dbReference>
<comment type="caution">
    <text evidence="1">The sequence shown here is derived from an EMBL/GenBank/DDBJ whole genome shotgun (WGS) entry which is preliminary data.</text>
</comment>
<dbReference type="RefSeq" id="WP_397405685.1">
    <property type="nucleotide sequence ID" value="NZ_JBIRYI010000010.1"/>
</dbReference>
<gene>
    <name evidence="1" type="ORF">ACH47X_16670</name>
</gene>
<dbReference type="InterPro" id="IPR036390">
    <property type="entry name" value="WH_DNA-bd_sf"/>
</dbReference>